<dbReference type="CDD" id="cd00303">
    <property type="entry name" value="retropepsin_like"/>
    <property type="match status" value="1"/>
</dbReference>
<protein>
    <recommendedName>
        <fullName evidence="2">Aspartic peptidase DDI1-type domain-containing protein</fullName>
    </recommendedName>
</protein>
<dbReference type="PANTHER" id="PTHR33067:SF32">
    <property type="entry name" value="ASPARTIC PEPTIDASE DDI1-TYPE DOMAIN-CONTAINING PROTEIN"/>
    <property type="match status" value="1"/>
</dbReference>
<dbReference type="Gene3D" id="2.40.70.10">
    <property type="entry name" value="Acid Proteases"/>
    <property type="match status" value="1"/>
</dbReference>
<sequence length="298" mass="33812">MLRDVPKYAKYIKDIVENKRRLTEFETIALTEECTSRIQHKLPQKLKDPGSFTILVRIGEIDVGRALCDLGASINLMSLSVFKQFGLGAPRPTTVMLQLTDTSYVYLEGVIEDVLLQIGKFIFPADFIILDYEADELVPIILGRPLLATRDTIIKVREGNMIMRVDNEEAVFNIYRAIQLPLDYEDLAMIYVVEINEPAIEPSAFKEDAPDKALILFNFLELDEEVEEMLQILDASCEYIRERSQFEPLNRPIGPPPKPSVEEAPKLELKPLPSNIHYAYLGSFNTLPVIVSSHLSNL</sequence>
<evidence type="ECO:0000313" key="1">
    <source>
        <dbReference type="RefSeq" id="XP_016446470.1"/>
    </source>
</evidence>
<proteinExistence type="predicted"/>
<dbReference type="PANTHER" id="PTHR33067">
    <property type="entry name" value="RNA-DIRECTED DNA POLYMERASE-RELATED"/>
    <property type="match status" value="1"/>
</dbReference>
<dbReference type="KEGG" id="nta:107771578"/>
<accession>A0A1S3Y2W1</accession>
<dbReference type="AlphaFoldDB" id="A0A1S3Y2W1"/>
<dbReference type="OrthoDB" id="1226655at2759"/>
<organism evidence="1">
    <name type="scientific">Nicotiana tabacum</name>
    <name type="common">Common tobacco</name>
    <dbReference type="NCBI Taxonomy" id="4097"/>
    <lineage>
        <taxon>Eukaryota</taxon>
        <taxon>Viridiplantae</taxon>
        <taxon>Streptophyta</taxon>
        <taxon>Embryophyta</taxon>
        <taxon>Tracheophyta</taxon>
        <taxon>Spermatophyta</taxon>
        <taxon>Magnoliopsida</taxon>
        <taxon>eudicotyledons</taxon>
        <taxon>Gunneridae</taxon>
        <taxon>Pentapetalae</taxon>
        <taxon>asterids</taxon>
        <taxon>lamiids</taxon>
        <taxon>Solanales</taxon>
        <taxon>Solanaceae</taxon>
        <taxon>Nicotianoideae</taxon>
        <taxon>Nicotianeae</taxon>
        <taxon>Nicotiana</taxon>
    </lineage>
</organism>
<dbReference type="RefSeq" id="XP_016446470.1">
    <property type="nucleotide sequence ID" value="XM_016590984.1"/>
</dbReference>
<reference evidence="1" key="1">
    <citation type="submission" date="2025-08" db="UniProtKB">
        <authorList>
            <consortium name="RefSeq"/>
        </authorList>
    </citation>
    <scope>IDENTIFICATION</scope>
</reference>
<dbReference type="PaxDb" id="4097-A0A1S3Y2W1"/>
<gene>
    <name evidence="1" type="primary">LOC107771578</name>
</gene>
<name>A0A1S3Y2W1_TOBAC</name>
<dbReference type="InterPro" id="IPR021109">
    <property type="entry name" value="Peptidase_aspartic_dom_sf"/>
</dbReference>
<evidence type="ECO:0008006" key="2">
    <source>
        <dbReference type="Google" id="ProtNLM"/>
    </source>
</evidence>